<evidence type="ECO:0000313" key="2">
    <source>
        <dbReference type="Proteomes" id="UP001057402"/>
    </source>
</evidence>
<evidence type="ECO:0000313" key="1">
    <source>
        <dbReference type="EMBL" id="KAI4312415.1"/>
    </source>
</evidence>
<sequence>MAEAARRMPFLETFEYCFGNFNKHTLMSIGMNCPSLTTFIFGNGGKGQCIRDADCGAFAIAKYMPGLRRLSLFGNRLTNKGLGAILDGCPQLQSLDLRDCCNIVLKSSDLEKKCERIKDMRWPQVATASGSNGYDLSFDPLDRCSKYNYLGDSSDYSDEHSVYDYEGNTYNHCDFYGFRFFSSIDQRCVLLINLCRPSVPKLKKVHDFTLRCGVSLSDQEVAKHLVYALVSEPDASPGNVSYARTVFVGIRDPTNVFTWNAMIKGYSESETPSSAVEFYRESKVEIAHKVFDAMLYRDLVAWNTVINGFASNGMPNEALMLFKKMSSDGVAPDGFTVVSVLTACAEMGALALGRRIHVYMVKIGLIENLHASNSLLDLYAKSGCVCEARKVFNEMSVRNVVSWMCLIAGLAVNGIGFEALELFKEMEREGLVPSQITFVGVLCACSHCGIVDQGFEYFRRMQEEFGIVPLIEHHGCMVDLLSRAGLVQRAFNYIKSMKMRPNAVIWRTLLSACTTHGHLTLAEVVRAELA</sequence>
<dbReference type="Proteomes" id="UP001057402">
    <property type="component" value="Chromosome 11"/>
</dbReference>
<comment type="caution">
    <text evidence="1">The sequence shown here is derived from an EMBL/GenBank/DDBJ whole genome shotgun (WGS) entry which is preliminary data.</text>
</comment>
<accession>A0ACB9LLP4</accession>
<gene>
    <name evidence="1" type="ORF">MLD38_037225</name>
</gene>
<keyword evidence="2" id="KW-1185">Reference proteome</keyword>
<name>A0ACB9LLP4_9MYRT</name>
<protein>
    <submittedName>
        <fullName evidence="1">Uncharacterized protein</fullName>
    </submittedName>
</protein>
<proteinExistence type="predicted"/>
<organism evidence="1 2">
    <name type="scientific">Melastoma candidum</name>
    <dbReference type="NCBI Taxonomy" id="119954"/>
    <lineage>
        <taxon>Eukaryota</taxon>
        <taxon>Viridiplantae</taxon>
        <taxon>Streptophyta</taxon>
        <taxon>Embryophyta</taxon>
        <taxon>Tracheophyta</taxon>
        <taxon>Spermatophyta</taxon>
        <taxon>Magnoliopsida</taxon>
        <taxon>eudicotyledons</taxon>
        <taxon>Gunneridae</taxon>
        <taxon>Pentapetalae</taxon>
        <taxon>rosids</taxon>
        <taxon>malvids</taxon>
        <taxon>Myrtales</taxon>
        <taxon>Melastomataceae</taxon>
        <taxon>Melastomatoideae</taxon>
        <taxon>Melastomateae</taxon>
        <taxon>Melastoma</taxon>
    </lineage>
</organism>
<dbReference type="EMBL" id="CM042890">
    <property type="protein sequence ID" value="KAI4312415.1"/>
    <property type="molecule type" value="Genomic_DNA"/>
</dbReference>
<reference evidence="2" key="1">
    <citation type="journal article" date="2023" name="Front. Plant Sci.">
        <title>Chromosomal-level genome assembly of Melastoma candidum provides insights into trichome evolution.</title>
        <authorList>
            <person name="Zhong Y."/>
            <person name="Wu W."/>
            <person name="Sun C."/>
            <person name="Zou P."/>
            <person name="Liu Y."/>
            <person name="Dai S."/>
            <person name="Zhou R."/>
        </authorList>
    </citation>
    <scope>NUCLEOTIDE SEQUENCE [LARGE SCALE GENOMIC DNA]</scope>
</reference>